<dbReference type="OrthoDB" id="5145833at2"/>
<organism evidence="4 5">
    <name type="scientific">Nocardia terpenica</name>
    <dbReference type="NCBI Taxonomy" id="455432"/>
    <lineage>
        <taxon>Bacteria</taxon>
        <taxon>Bacillati</taxon>
        <taxon>Actinomycetota</taxon>
        <taxon>Actinomycetes</taxon>
        <taxon>Mycobacteriales</taxon>
        <taxon>Nocardiaceae</taxon>
        <taxon>Nocardia</taxon>
    </lineage>
</organism>
<dbReference type="STRING" id="455432.AWN90_13785"/>
<accession>A0A164HVG2</accession>
<feature type="domain" description="DUF2786" evidence="2">
    <location>
        <begin position="7"/>
        <end position="43"/>
    </location>
</feature>
<proteinExistence type="predicted"/>
<dbReference type="InterPro" id="IPR024498">
    <property type="entry name" value="DUF2786"/>
</dbReference>
<dbReference type="EMBL" id="LWGR01000021">
    <property type="protein sequence ID" value="KZM68855.1"/>
    <property type="molecule type" value="Genomic_DNA"/>
</dbReference>
<gene>
    <name evidence="4" type="ORF">AWN90_13785</name>
</gene>
<name>A0A164HVG2_9NOCA</name>
<evidence type="ECO:0000313" key="4">
    <source>
        <dbReference type="EMBL" id="KZM68855.1"/>
    </source>
</evidence>
<evidence type="ECO:0000259" key="3">
    <source>
        <dbReference type="Pfam" id="PF23771"/>
    </source>
</evidence>
<comment type="caution">
    <text evidence="4">The sequence shown here is derived from an EMBL/GenBank/DDBJ whole genome shotgun (WGS) entry which is preliminary data.</text>
</comment>
<evidence type="ECO:0000256" key="1">
    <source>
        <dbReference type="SAM" id="MobiDB-lite"/>
    </source>
</evidence>
<protein>
    <submittedName>
        <fullName evidence="4">Uncharacterized protein</fullName>
    </submittedName>
</protein>
<dbReference type="InterPro" id="IPR055592">
    <property type="entry name" value="DUF7168"/>
</dbReference>
<sequence length="239" mass="26385">MAINWEDKVRKLLALAEGPGVTEAEAELAREQAYSIIASRGLDEAKIRAAQGAQAQQAEIVVKRFDATGQYQLLQLRLMHRIASALHCESLHWTHDNHGMIVGAKPHVERVMLLLALLAPQMVKATKSARPEGYSYMTGGEVRSWRRSFAIGWLERVGRTLRDKEQTVATSTEAQTTGAALVLVDDRQRAELARKERFGKPKTSKYKAPGSGFRDGWTEGANADIGDGRLKGSRLALHS</sequence>
<feature type="region of interest" description="Disordered" evidence="1">
    <location>
        <begin position="194"/>
        <end position="239"/>
    </location>
</feature>
<dbReference type="Proteomes" id="UP000076512">
    <property type="component" value="Unassembled WGS sequence"/>
</dbReference>
<dbReference type="RefSeq" id="WP_067580817.1">
    <property type="nucleotide sequence ID" value="NZ_JABMCZ010000002.1"/>
</dbReference>
<evidence type="ECO:0000313" key="5">
    <source>
        <dbReference type="Proteomes" id="UP000076512"/>
    </source>
</evidence>
<dbReference type="Pfam" id="PF10979">
    <property type="entry name" value="DUF2786"/>
    <property type="match status" value="1"/>
</dbReference>
<keyword evidence="5" id="KW-1185">Reference proteome</keyword>
<reference evidence="4 5" key="1">
    <citation type="submission" date="2016-04" db="EMBL/GenBank/DDBJ databases">
        <authorList>
            <person name="Evans L.H."/>
            <person name="Alamgir A."/>
            <person name="Owens N."/>
            <person name="Weber N.D."/>
            <person name="Virtaneva K."/>
            <person name="Barbian K."/>
            <person name="Babar A."/>
            <person name="Rosenke K."/>
        </authorList>
    </citation>
    <scope>NUCLEOTIDE SEQUENCE [LARGE SCALE GENOMIC DNA]</scope>
    <source>
        <strain evidence="4 5">IFM 0406</strain>
    </source>
</reference>
<dbReference type="AlphaFoldDB" id="A0A164HVG2"/>
<feature type="domain" description="DUF7168" evidence="3">
    <location>
        <begin position="63"/>
        <end position="177"/>
    </location>
</feature>
<dbReference type="Pfam" id="PF23771">
    <property type="entry name" value="DUF7168"/>
    <property type="match status" value="1"/>
</dbReference>
<evidence type="ECO:0000259" key="2">
    <source>
        <dbReference type="Pfam" id="PF10979"/>
    </source>
</evidence>